<dbReference type="EMBL" id="JNFP01000046">
    <property type="protein sequence ID" value="KIA61358.1"/>
    <property type="molecule type" value="Genomic_DNA"/>
</dbReference>
<sequence>MDASLIRIDVRNETMREVFGVGDAIGQVVERCDMRLPDARLLLVPNSSISVATQRRHRCSMTEAVSAR</sequence>
<dbReference type="Proteomes" id="UP000031364">
    <property type="component" value="Unassembled WGS sequence"/>
</dbReference>
<evidence type="ECO:0000313" key="2">
    <source>
        <dbReference type="Proteomes" id="UP000031364"/>
    </source>
</evidence>
<protein>
    <submittedName>
        <fullName evidence="1">Uncharacterized protein</fullName>
    </submittedName>
</protein>
<proteinExistence type="predicted"/>
<reference evidence="1 2" key="1">
    <citation type="journal article" date="2014" name="Int. J. Syst. Evol. Microbiol.">
        <title>Nocardia vulneris sp. nov., isolated from wounds of human patients in North America.</title>
        <authorList>
            <person name="Lasker B.A."/>
            <person name="Bell M."/>
            <person name="Klenk H.P."/>
            <person name="Sproer C."/>
            <person name="Schumann C."/>
            <person name="Schumann P."/>
            <person name="Brown J.M."/>
        </authorList>
    </citation>
    <scope>NUCLEOTIDE SEQUENCE [LARGE SCALE GENOMIC DNA]</scope>
    <source>
        <strain evidence="1 2">W9851</strain>
    </source>
</reference>
<gene>
    <name evidence="1" type="ORF">FG87_31155</name>
</gene>
<accession>A0ABR4Z7V6</accession>
<name>A0ABR4Z7V6_9NOCA</name>
<comment type="caution">
    <text evidence="1">The sequence shown here is derived from an EMBL/GenBank/DDBJ whole genome shotgun (WGS) entry which is preliminary data.</text>
</comment>
<organism evidence="1 2">
    <name type="scientific">Nocardia vulneris</name>
    <dbReference type="NCBI Taxonomy" id="1141657"/>
    <lineage>
        <taxon>Bacteria</taxon>
        <taxon>Bacillati</taxon>
        <taxon>Actinomycetota</taxon>
        <taxon>Actinomycetes</taxon>
        <taxon>Mycobacteriales</taxon>
        <taxon>Nocardiaceae</taxon>
        <taxon>Nocardia</taxon>
    </lineage>
</organism>
<evidence type="ECO:0000313" key="1">
    <source>
        <dbReference type="EMBL" id="KIA61358.1"/>
    </source>
</evidence>
<keyword evidence="2" id="KW-1185">Reference proteome</keyword>